<proteinExistence type="predicted"/>
<dbReference type="RefSeq" id="WP_191041705.1">
    <property type="nucleotide sequence ID" value="NZ_JACXAA010000010.1"/>
</dbReference>
<comment type="caution">
    <text evidence="7">The sequence shown here is derived from an EMBL/GenBank/DDBJ whole genome shotgun (WGS) entry which is preliminary data.</text>
</comment>
<keyword evidence="3" id="KW-0720">Serine protease</keyword>
<dbReference type="InterPro" id="IPR034075">
    <property type="entry name" value="Glr3161-like_dom"/>
</dbReference>
<organism evidence="7 8">
    <name type="scientific">Spirosoma validum</name>
    <dbReference type="NCBI Taxonomy" id="2771355"/>
    <lineage>
        <taxon>Bacteria</taxon>
        <taxon>Pseudomonadati</taxon>
        <taxon>Bacteroidota</taxon>
        <taxon>Cytophagia</taxon>
        <taxon>Cytophagales</taxon>
        <taxon>Cytophagaceae</taxon>
        <taxon>Spirosoma</taxon>
    </lineage>
</organism>
<dbReference type="PROSITE" id="PS00138">
    <property type="entry name" value="SUBTILASE_SER"/>
    <property type="match status" value="1"/>
</dbReference>
<evidence type="ECO:0000313" key="7">
    <source>
        <dbReference type="EMBL" id="MBD2756091.1"/>
    </source>
</evidence>
<evidence type="ECO:0000256" key="5">
    <source>
        <dbReference type="SAM" id="SignalP"/>
    </source>
</evidence>
<keyword evidence="5" id="KW-0732">Signal</keyword>
<reference evidence="7" key="1">
    <citation type="submission" date="2020-09" db="EMBL/GenBank/DDBJ databases">
        <authorList>
            <person name="Kim M.K."/>
        </authorList>
    </citation>
    <scope>NUCLEOTIDE SEQUENCE</scope>
    <source>
        <strain evidence="7">BT704</strain>
    </source>
</reference>
<dbReference type="InterPro" id="IPR023828">
    <property type="entry name" value="Peptidase_S8_Ser-AS"/>
</dbReference>
<dbReference type="GO" id="GO:0006508">
    <property type="term" value="P:proteolysis"/>
    <property type="evidence" value="ECO:0007669"/>
    <property type="project" value="UniProtKB-KW"/>
</dbReference>
<dbReference type="Gene3D" id="3.40.50.200">
    <property type="entry name" value="Peptidase S8/S53 domain"/>
    <property type="match status" value="1"/>
</dbReference>
<dbReference type="InterPro" id="IPR036852">
    <property type="entry name" value="Peptidase_S8/S53_dom_sf"/>
</dbReference>
<keyword evidence="1" id="KW-0645">Protease</keyword>
<evidence type="ECO:0000256" key="3">
    <source>
        <dbReference type="ARBA" id="ARBA00022825"/>
    </source>
</evidence>
<evidence type="ECO:0000259" key="6">
    <source>
        <dbReference type="Pfam" id="PF00082"/>
    </source>
</evidence>
<evidence type="ECO:0000256" key="4">
    <source>
        <dbReference type="SAM" id="MobiDB-lite"/>
    </source>
</evidence>
<evidence type="ECO:0000256" key="2">
    <source>
        <dbReference type="ARBA" id="ARBA00022801"/>
    </source>
</evidence>
<feature type="signal peptide" evidence="5">
    <location>
        <begin position="1"/>
        <end position="27"/>
    </location>
</feature>
<dbReference type="SUPFAM" id="SSF52743">
    <property type="entry name" value="Subtilisin-like"/>
    <property type="match status" value="1"/>
</dbReference>
<feature type="non-terminal residue" evidence="7">
    <location>
        <position position="611"/>
    </location>
</feature>
<dbReference type="EMBL" id="JACXAA010000010">
    <property type="protein sequence ID" value="MBD2756091.1"/>
    <property type="molecule type" value="Genomic_DNA"/>
</dbReference>
<name>A0A927B6G7_9BACT</name>
<keyword evidence="8" id="KW-1185">Reference proteome</keyword>
<dbReference type="Pfam" id="PF00082">
    <property type="entry name" value="Peptidase_S8"/>
    <property type="match status" value="1"/>
</dbReference>
<gene>
    <name evidence="7" type="ORF">IC230_24550</name>
</gene>
<dbReference type="AlphaFoldDB" id="A0A927B6G7"/>
<sequence length="611" mass="65278">MLNRLRNNSLLAIICSLFLLTPFTGFAQNPVEEIKQEAQAAKLTPALLSVQQEAQQKTNQKAKNLRQAASSDNETGLTKVDRTQVHDGLIGIEAVSNEADGQSLLNSLQALGLQEGRYFKRIVFGYFPIDKLGQLKSVNTLHVARPAYTAFKNVGKTTSQGDRAQKSDVARQMYNVSGAGSKVGVISDSYNSLRGAADGVASGDLPPNVQVVRDIPARYTGSDEGRAMAEIVHDVAPGANIAFNTGYETKIDFALGILNLAAAGCNIIVDDLIYFAEPFFQDGILAQVVDEVVKTGKVTYFSSAGNNARQSYSSGFRNSGKPAPGLDLSWGHAHDFVGNGTITQRVQIAPGGEFFPIFQWSDPFYSESILSGGVSGAKTDMDILVYYRGVLQLGLSSIDGNVGGDPIESIDIVNNSSSTIEIEVAYVKYEGPDPSIIKFVDFGFSNAVQYATQSSTTYGHANAEKAIAVGAVRWSRTPVYDPVNSPIPVIESFSSAGGTPILFTEYGQSFPTRVRLKPEISGPNGGNTTFFGQAFPGGDGDNFPNFFGTSASAPHAAAVAALLQEKAKLAMSPADILKRLEVTAIDMDDPLTPGFDVGFDFRTGYGFIQAD</sequence>
<accession>A0A927B6G7</accession>
<feature type="domain" description="Peptidase S8/S53" evidence="6">
    <location>
        <begin position="453"/>
        <end position="606"/>
    </location>
</feature>
<dbReference type="Proteomes" id="UP000653797">
    <property type="component" value="Unassembled WGS sequence"/>
</dbReference>
<protein>
    <submittedName>
        <fullName evidence="7">S8 family serine peptidase</fullName>
    </submittedName>
</protein>
<feature type="chain" id="PRO_5036805212" evidence="5">
    <location>
        <begin position="28"/>
        <end position="611"/>
    </location>
</feature>
<dbReference type="CDD" id="cd05562">
    <property type="entry name" value="Peptidases_S53_like"/>
    <property type="match status" value="1"/>
</dbReference>
<keyword evidence="2" id="KW-0378">Hydrolase</keyword>
<feature type="compositionally biased region" description="Polar residues" evidence="4">
    <location>
        <begin position="58"/>
        <end position="76"/>
    </location>
</feature>
<dbReference type="InterPro" id="IPR000209">
    <property type="entry name" value="Peptidase_S8/S53_dom"/>
</dbReference>
<evidence type="ECO:0000256" key="1">
    <source>
        <dbReference type="ARBA" id="ARBA00022670"/>
    </source>
</evidence>
<feature type="region of interest" description="Disordered" evidence="4">
    <location>
        <begin position="58"/>
        <end position="80"/>
    </location>
</feature>
<dbReference type="GO" id="GO:0004252">
    <property type="term" value="F:serine-type endopeptidase activity"/>
    <property type="evidence" value="ECO:0007669"/>
    <property type="project" value="InterPro"/>
</dbReference>
<evidence type="ECO:0000313" key="8">
    <source>
        <dbReference type="Proteomes" id="UP000653797"/>
    </source>
</evidence>